<dbReference type="FunFam" id="3.30.70.100:FF:000005">
    <property type="entry name" value="Copper-exporting P-type ATPase A"/>
    <property type="match status" value="1"/>
</dbReference>
<dbReference type="Gene3D" id="3.30.70.100">
    <property type="match status" value="1"/>
</dbReference>
<dbReference type="InterPro" id="IPR006121">
    <property type="entry name" value="HMA_dom"/>
</dbReference>
<dbReference type="InterPro" id="IPR036163">
    <property type="entry name" value="HMA_dom_sf"/>
</dbReference>
<evidence type="ECO:0000259" key="2">
    <source>
        <dbReference type="PROSITE" id="PS50846"/>
    </source>
</evidence>
<sequence length="71" mass="7549">MSGNKKIELKISGMACGGCSAAVERALFGLDGVSSARVDLGQKTAYVEYDSAKLSEQDFRRAVEAAGYKIE</sequence>
<keyword evidence="1" id="KW-0479">Metal-binding</keyword>
<dbReference type="SUPFAM" id="SSF55008">
    <property type="entry name" value="HMA, heavy metal-associated domain"/>
    <property type="match status" value="1"/>
</dbReference>
<dbReference type="InterPro" id="IPR001802">
    <property type="entry name" value="MerP/CopZ"/>
</dbReference>
<organism evidence="3">
    <name type="scientific">hydrocarbon metagenome</name>
    <dbReference type="NCBI Taxonomy" id="938273"/>
    <lineage>
        <taxon>unclassified sequences</taxon>
        <taxon>metagenomes</taxon>
        <taxon>ecological metagenomes</taxon>
    </lineage>
</organism>
<dbReference type="EMBL" id="LNQE01001508">
    <property type="protein sequence ID" value="KUG16209.1"/>
    <property type="molecule type" value="Genomic_DNA"/>
</dbReference>
<dbReference type="EC" id="3.6.3.4" evidence="3"/>
<feature type="domain" description="HMA" evidence="2">
    <location>
        <begin position="5"/>
        <end position="71"/>
    </location>
</feature>
<dbReference type="PANTHER" id="PTHR46594">
    <property type="entry name" value="P-TYPE CATION-TRANSPORTING ATPASE"/>
    <property type="match status" value="1"/>
</dbReference>
<proteinExistence type="predicted"/>
<reference evidence="3" key="1">
    <citation type="journal article" date="2015" name="Proc. Natl. Acad. Sci. U.S.A.">
        <title>Networks of energetic and metabolic interactions define dynamics in microbial communities.</title>
        <authorList>
            <person name="Embree M."/>
            <person name="Liu J.K."/>
            <person name="Al-Bassam M.M."/>
            <person name="Zengler K."/>
        </authorList>
    </citation>
    <scope>NUCLEOTIDE SEQUENCE</scope>
</reference>
<gene>
    <name evidence="3" type="ORF">ASZ90_014111</name>
</gene>
<evidence type="ECO:0000313" key="3">
    <source>
        <dbReference type="EMBL" id="KUG16209.1"/>
    </source>
</evidence>
<name>A0A0W8F5U1_9ZZZZ</name>
<dbReference type="PRINTS" id="PR00946">
    <property type="entry name" value="HGSCAVENGER"/>
</dbReference>
<accession>A0A0W8F5U1</accession>
<dbReference type="EC" id="3.6.3.3" evidence="3"/>
<dbReference type="Pfam" id="PF00403">
    <property type="entry name" value="HMA"/>
    <property type="match status" value="1"/>
</dbReference>
<dbReference type="GO" id="GO:0046872">
    <property type="term" value="F:metal ion binding"/>
    <property type="evidence" value="ECO:0007669"/>
    <property type="project" value="UniProtKB-KW"/>
</dbReference>
<dbReference type="PROSITE" id="PS01047">
    <property type="entry name" value="HMA_1"/>
    <property type="match status" value="1"/>
</dbReference>
<keyword evidence="3" id="KW-0378">Hydrolase</keyword>
<dbReference type="CDD" id="cd00371">
    <property type="entry name" value="HMA"/>
    <property type="match status" value="1"/>
</dbReference>
<dbReference type="PROSITE" id="PS50846">
    <property type="entry name" value="HMA_2"/>
    <property type="match status" value="1"/>
</dbReference>
<comment type="caution">
    <text evidence="3">The sequence shown here is derived from an EMBL/GenBank/DDBJ whole genome shotgun (WGS) entry which is preliminary data.</text>
</comment>
<dbReference type="PANTHER" id="PTHR46594:SF4">
    <property type="entry name" value="P-TYPE CATION-TRANSPORTING ATPASE"/>
    <property type="match status" value="1"/>
</dbReference>
<dbReference type="GO" id="GO:0016787">
    <property type="term" value="F:hydrolase activity"/>
    <property type="evidence" value="ECO:0007669"/>
    <property type="project" value="UniProtKB-KW"/>
</dbReference>
<dbReference type="AlphaFoldDB" id="A0A0W8F5U1"/>
<evidence type="ECO:0000256" key="1">
    <source>
        <dbReference type="ARBA" id="ARBA00022723"/>
    </source>
</evidence>
<dbReference type="InterPro" id="IPR017969">
    <property type="entry name" value="Heavy-metal-associated_CS"/>
</dbReference>
<protein>
    <submittedName>
        <fullName evidence="3">Lead, cadmium, zinc and mercury transporting atpase</fullName>
        <ecNumber evidence="3">3.6.3.3</ecNumber>
        <ecNumber evidence="3">3.6.3.4</ecNumber>
    </submittedName>
</protein>